<comment type="caution">
    <text evidence="3">The sequence shown here is derived from an EMBL/GenBank/DDBJ whole genome shotgun (WGS) entry which is preliminary data.</text>
</comment>
<feature type="region of interest" description="Disordered" evidence="1">
    <location>
        <begin position="303"/>
        <end position="329"/>
    </location>
</feature>
<feature type="compositionally biased region" description="Polar residues" evidence="1">
    <location>
        <begin position="310"/>
        <end position="321"/>
    </location>
</feature>
<evidence type="ECO:0000313" key="3">
    <source>
        <dbReference type="EMBL" id="EGX45619.1"/>
    </source>
</evidence>
<keyword evidence="2" id="KW-0732">Signal</keyword>
<proteinExistence type="predicted"/>
<keyword evidence="4" id="KW-1185">Reference proteome</keyword>
<evidence type="ECO:0000256" key="2">
    <source>
        <dbReference type="SAM" id="SignalP"/>
    </source>
</evidence>
<dbReference type="HOGENOM" id="CLU_844594_0_0_1"/>
<feature type="signal peptide" evidence="2">
    <location>
        <begin position="1"/>
        <end position="21"/>
    </location>
</feature>
<evidence type="ECO:0000313" key="4">
    <source>
        <dbReference type="Proteomes" id="UP000008784"/>
    </source>
</evidence>
<organism evidence="3 4">
    <name type="scientific">Arthrobotrys oligospora (strain ATCC 24927 / CBS 115.81 / DSM 1491)</name>
    <name type="common">Nematode-trapping fungus</name>
    <name type="synonym">Didymozoophaga oligospora</name>
    <dbReference type="NCBI Taxonomy" id="756982"/>
    <lineage>
        <taxon>Eukaryota</taxon>
        <taxon>Fungi</taxon>
        <taxon>Dikarya</taxon>
        <taxon>Ascomycota</taxon>
        <taxon>Pezizomycotina</taxon>
        <taxon>Orbiliomycetes</taxon>
        <taxon>Orbiliales</taxon>
        <taxon>Orbiliaceae</taxon>
        <taxon>Orbilia</taxon>
        <taxon>Orbilia oligospora</taxon>
    </lineage>
</organism>
<dbReference type="OrthoDB" id="10307740at2759"/>
<sequence length="329" mass="37224">MGWTALLLFIFFGLYINITTEAPTSESITATPASQTTSGAQAPSWSSTFSNYSAGLSSKVPPPTSISPAKATPRAGRVPSNFFYDEKGLRIKCRQPRHVYDLKPVYDPEEYPRLKEYNWKAYKTGRGGAIDAIQVLQSQCRAHCRCTPEGRIVSTLETCYCYAKLTQATPIPGVEDIPISEYQETLDRIPLSVRLASENEDFAWIWGPTRLDFTVPTRDLVPARDRPYFMEGPNGELEHTWDTANGISSEFWNMATWNRRNPEETEREWDHISSESLEFWKTAHWNINRPKRRDLGAIENETGLDGNVDFNPQSDELNTPSEALKEDSG</sequence>
<feature type="chain" id="PRO_5003426532" evidence="2">
    <location>
        <begin position="22"/>
        <end position="329"/>
    </location>
</feature>
<evidence type="ECO:0000256" key="1">
    <source>
        <dbReference type="SAM" id="MobiDB-lite"/>
    </source>
</evidence>
<dbReference type="Proteomes" id="UP000008784">
    <property type="component" value="Unassembled WGS sequence"/>
</dbReference>
<dbReference type="InParanoid" id="G1XN22"/>
<dbReference type="AlphaFoldDB" id="G1XN22"/>
<gene>
    <name evidence="3" type="ORF">AOL_s00169g225</name>
</gene>
<dbReference type="RefSeq" id="XP_011125884.1">
    <property type="nucleotide sequence ID" value="XM_011127582.1"/>
</dbReference>
<reference evidence="3 4" key="1">
    <citation type="journal article" date="2011" name="PLoS Pathog.">
        <title>Genomic and proteomic analyses of the fungus Arthrobotrys oligospora provide insights into nematode-trap formation.</title>
        <authorList>
            <person name="Yang J."/>
            <person name="Wang L."/>
            <person name="Ji X."/>
            <person name="Feng Y."/>
            <person name="Li X."/>
            <person name="Zou C."/>
            <person name="Xu J."/>
            <person name="Ren Y."/>
            <person name="Mi Q."/>
            <person name="Wu J."/>
            <person name="Liu S."/>
            <person name="Liu Y."/>
            <person name="Huang X."/>
            <person name="Wang H."/>
            <person name="Niu X."/>
            <person name="Li J."/>
            <person name="Liang L."/>
            <person name="Luo Y."/>
            <person name="Ji K."/>
            <person name="Zhou W."/>
            <person name="Yu Z."/>
            <person name="Li G."/>
            <person name="Liu Y."/>
            <person name="Li L."/>
            <person name="Qiao M."/>
            <person name="Feng L."/>
            <person name="Zhang K.-Q."/>
        </authorList>
    </citation>
    <scope>NUCLEOTIDE SEQUENCE [LARGE SCALE GENOMIC DNA]</scope>
    <source>
        <strain evidence="4">ATCC 24927 / CBS 115.81 / DSM 1491</strain>
    </source>
</reference>
<accession>G1XN22</accession>
<name>G1XN22_ARTOA</name>
<dbReference type="GeneID" id="22896785"/>
<dbReference type="EMBL" id="ADOT01000259">
    <property type="protein sequence ID" value="EGX45619.1"/>
    <property type="molecule type" value="Genomic_DNA"/>
</dbReference>
<protein>
    <submittedName>
        <fullName evidence="3">Uncharacterized protein</fullName>
    </submittedName>
</protein>